<gene>
    <name evidence="1" type="ORF">IG616_14250</name>
</gene>
<comment type="caution">
    <text evidence="1">The sequence shown here is derived from an EMBL/GenBank/DDBJ whole genome shotgun (WGS) entry which is preliminary data.</text>
</comment>
<protein>
    <submittedName>
        <fullName evidence="1">Uncharacterized protein</fullName>
    </submittedName>
</protein>
<dbReference type="RefSeq" id="WP_192148835.1">
    <property type="nucleotide sequence ID" value="NZ_JACYXI010000009.1"/>
</dbReference>
<name>A0ABR9CPA3_9HYPH</name>
<keyword evidence="2" id="KW-1185">Reference proteome</keyword>
<sequence length="79" mass="8548">MIFGDDVDAEKLTAGTVETINNASETLKSAAEQIGKADRRYSDDQLCEMRAAAENLQKIIDSNLISMIALKTSIASRGK</sequence>
<proteinExistence type="predicted"/>
<evidence type="ECO:0000313" key="1">
    <source>
        <dbReference type="EMBL" id="MBD8892700.1"/>
    </source>
</evidence>
<reference evidence="1 2" key="2">
    <citation type="journal article" date="2021" name="Int. J. Syst. Evol. Microbiol.">
        <title>Roseibium litorale sp. nov., isolated from a tidal flat sediment and proposal for the reclassification of Labrenzia polysiphoniae as Roseibium polysiphoniae comb. nov.</title>
        <authorList>
            <person name="Liu Y."/>
            <person name="Pei T."/>
            <person name="Du J."/>
            <person name="Chao M."/>
            <person name="Deng M.R."/>
            <person name="Zhu H."/>
        </authorList>
    </citation>
    <scope>NUCLEOTIDE SEQUENCE [LARGE SCALE GENOMIC DNA]</scope>
    <source>
        <strain evidence="1 2">4C16A</strain>
    </source>
</reference>
<reference evidence="2" key="1">
    <citation type="submission" date="2020-09" db="EMBL/GenBank/DDBJ databases">
        <title>The genome sequence of strain Labrenzia suaedae 4C16A.</title>
        <authorList>
            <person name="Liu Y."/>
        </authorList>
    </citation>
    <scope>NUCLEOTIDE SEQUENCE [LARGE SCALE GENOMIC DNA]</scope>
    <source>
        <strain evidence="2">4C16A</strain>
    </source>
</reference>
<dbReference type="Proteomes" id="UP000632063">
    <property type="component" value="Unassembled WGS sequence"/>
</dbReference>
<dbReference type="EMBL" id="JACYXI010000009">
    <property type="protein sequence ID" value="MBD8892700.1"/>
    <property type="molecule type" value="Genomic_DNA"/>
</dbReference>
<organism evidence="1 2">
    <name type="scientific">Roseibium litorale</name>
    <dbReference type="NCBI Taxonomy" id="2803841"/>
    <lineage>
        <taxon>Bacteria</taxon>
        <taxon>Pseudomonadati</taxon>
        <taxon>Pseudomonadota</taxon>
        <taxon>Alphaproteobacteria</taxon>
        <taxon>Hyphomicrobiales</taxon>
        <taxon>Stappiaceae</taxon>
        <taxon>Roseibium</taxon>
    </lineage>
</organism>
<evidence type="ECO:0000313" key="2">
    <source>
        <dbReference type="Proteomes" id="UP000632063"/>
    </source>
</evidence>
<accession>A0ABR9CPA3</accession>